<gene>
    <name evidence="3" type="ORF">NAT50_09355</name>
</gene>
<dbReference type="InterPro" id="IPR029044">
    <property type="entry name" value="Nucleotide-diphossugar_trans"/>
</dbReference>
<dbReference type="InterPro" id="IPR025393">
    <property type="entry name" value="DUF4301"/>
</dbReference>
<protein>
    <submittedName>
        <fullName evidence="3">DUF4301 family protein</fullName>
    </submittedName>
</protein>
<dbReference type="InterPro" id="IPR027417">
    <property type="entry name" value="P-loop_NTPase"/>
</dbReference>
<dbReference type="PANTHER" id="PTHR37512:SF1">
    <property type="entry name" value="NADR_TTD14 AAA DOMAIN-CONTAINING PROTEIN"/>
    <property type="match status" value="1"/>
</dbReference>
<dbReference type="SUPFAM" id="SSF53448">
    <property type="entry name" value="Nucleotide-diphospho-sugar transferases"/>
    <property type="match status" value="1"/>
</dbReference>
<evidence type="ECO:0000259" key="2">
    <source>
        <dbReference type="Pfam" id="PF14134"/>
    </source>
</evidence>
<dbReference type="Gene3D" id="3.40.50.300">
    <property type="entry name" value="P-loop containing nucleotide triphosphate hydrolases"/>
    <property type="match status" value="1"/>
</dbReference>
<dbReference type="Proteomes" id="UP001317191">
    <property type="component" value="Unassembled WGS sequence"/>
</dbReference>
<dbReference type="Pfam" id="PF13521">
    <property type="entry name" value="AAA_28"/>
    <property type="match status" value="1"/>
</dbReference>
<proteinExistence type="predicted"/>
<dbReference type="Pfam" id="PF14134">
    <property type="entry name" value="DUF4301"/>
    <property type="match status" value="1"/>
</dbReference>
<evidence type="ECO:0000259" key="1">
    <source>
        <dbReference type="Pfam" id="PF13521"/>
    </source>
</evidence>
<dbReference type="PANTHER" id="PTHR37512">
    <property type="entry name" value="TRIFUNCTIONAL NAD BIOSYNTHESIS/REGULATOR PROTEIN NADR"/>
    <property type="match status" value="1"/>
</dbReference>
<dbReference type="RefSeq" id="WP_250593015.1">
    <property type="nucleotide sequence ID" value="NZ_JAMLJM010000007.1"/>
</dbReference>
<feature type="domain" description="NadR/Ttd14 AAA" evidence="1">
    <location>
        <begin position="14"/>
        <end position="172"/>
    </location>
</feature>
<dbReference type="EMBL" id="JAMLJM010000007">
    <property type="protein sequence ID" value="MCL9809562.1"/>
    <property type="molecule type" value="Genomic_DNA"/>
</dbReference>
<comment type="caution">
    <text evidence="3">The sequence shown here is derived from an EMBL/GenBank/DDBJ whole genome shotgun (WGS) entry which is preliminary data.</text>
</comment>
<reference evidence="3 4" key="1">
    <citation type="submission" date="2022-05" db="EMBL/GenBank/DDBJ databases">
        <title>Flavobacterium sp., isolated from activated sludge.</title>
        <authorList>
            <person name="Ran Q."/>
        </authorList>
    </citation>
    <scope>NUCLEOTIDE SEQUENCE [LARGE SCALE GENOMIC DNA]</scope>
    <source>
        <strain evidence="3 4">HXWNR70</strain>
    </source>
</reference>
<dbReference type="InterPro" id="IPR038727">
    <property type="entry name" value="NadR/Ttd14_AAA_dom"/>
</dbReference>
<evidence type="ECO:0000313" key="4">
    <source>
        <dbReference type="Proteomes" id="UP001317191"/>
    </source>
</evidence>
<feature type="domain" description="DUF4301" evidence="2">
    <location>
        <begin position="193"/>
        <end position="702"/>
    </location>
</feature>
<accession>A0ABT0TQ01</accession>
<name>A0ABT0TQ01_9FLAO</name>
<keyword evidence="4" id="KW-1185">Reference proteome</keyword>
<organism evidence="3 4">
    <name type="scientific">Flavobacterium luminosum</name>
    <dbReference type="NCBI Taxonomy" id="2949086"/>
    <lineage>
        <taxon>Bacteria</taxon>
        <taxon>Pseudomonadati</taxon>
        <taxon>Bacteroidota</taxon>
        <taxon>Flavobacteriia</taxon>
        <taxon>Flavobacteriales</taxon>
        <taxon>Flavobacteriaceae</taxon>
        <taxon>Flavobacterium</taxon>
    </lineage>
</organism>
<dbReference type="InterPro" id="IPR052735">
    <property type="entry name" value="NAD_biosynth-regulator"/>
</dbReference>
<sequence length="707" mass="81545">MEKDLRQQETSIIKITLYGPESTGKTTLCRELAQHFNTVCVEEYAREYLEEKLEQYNTICEESDLLPIAIGQTQLENEALKKANRFLFCDTNALVTKVFSDIYYHHCSAELEEAARLHEYDLFFLTDIDVPWQNDGLRDSQEYRDRSFTIFEEALIEYNKPYIKISGNEQERLEKAIEIVTDLEKAKKAGLTSHDFVALYHQQKNIDYIVNQIQNIKTGIPKITLEKPAAINDGIIQFSEDDFENYSSLFDKQIGHYTVEKFVPASGAASRMFKFLSDFLHEFLPEKETINGYVNRTKNNQLNTFLVAIDKFPFFHEVNNYLKNKYPNFQSFSRDRKNFLFIETLLNDGFFDYLNKPKAVLPFHKYEEQIITPIEEHLKEVVAYATNGSKATIHFTISEEHESGFNEIINRVKGIFENEFEKTINYSYSFQNPITDSIALDNQLATLKDEHNRLVFRPGGHGALLHNLNERDSDIIFVKNIDNVSHNNTLSIAKYKKALGGLLIEKQQQIFDYLNLLEDSEISNDSINKIARFVETELFITLPDTFEELKNEKKIQLLQSILNRPIRVCGMVKNEQEPGGGPFWVKEKNGGKSLQIVESAQIDVDNPSQIKLFNSATHFNPVDLVCGTKNYRGEKFNLLEYTDPETGFVVEKSKNGKTYKAYELPGLWNGSMANWITLFVEVPIETFNPVKTVNDLLKPTHQPTPRG</sequence>
<evidence type="ECO:0000313" key="3">
    <source>
        <dbReference type="EMBL" id="MCL9809562.1"/>
    </source>
</evidence>
<dbReference type="SUPFAM" id="SSF52540">
    <property type="entry name" value="P-loop containing nucleoside triphosphate hydrolases"/>
    <property type="match status" value="1"/>
</dbReference>